<dbReference type="AlphaFoldDB" id="A0A1Y1CI74"/>
<gene>
    <name evidence="2" type="ORF">ALGA_1714</name>
</gene>
<evidence type="ECO:0000313" key="3">
    <source>
        <dbReference type="Proteomes" id="UP000218267"/>
    </source>
</evidence>
<dbReference type="EMBL" id="AP018042">
    <property type="protein sequence ID" value="BAX80088.1"/>
    <property type="molecule type" value="Genomic_DNA"/>
</dbReference>
<keyword evidence="3" id="KW-1185">Reference proteome</keyword>
<dbReference type="Pfam" id="PF18476">
    <property type="entry name" value="PIN_8"/>
    <property type="match status" value="1"/>
</dbReference>
<sequence>MKNQFKGYYTPNSEELNSAWKSNETIFVFDTNIFLNLYSYAEKTREDFFEVLEEIQDQIWIPYHVGLEYQRRRLAVIRNEKAVFNKVDDSLTKIEKVFSGDIKQLSLERRFPKLSENTDKLQKDISKLIANYKKSLNHWDDKQPCVRSHDNIREKLNELFENKVGLKPKDQEEINLIQSEGEDRYKNEIPPGYKDSIKEKDEQSSFTYDNIKYERKFGDLILWKQIIKKAKEDTIKNVIFITDDAKEDWWYIINSRGKKRVGPHANLQSEIYNTSDINLFHMYNTSSFLEEGKRTLELVISDSSINEIDKLYKFKLSERLQNELMKSEAEQLDNYNDIISKFKLGNKIKTDEKDPFLSWYKKEDNSVDLDERIKLNKWDDELWQKSYKNIDSIEDKISESDLLKKFYGASDEESDIERFRRIMEIMKKKGK</sequence>
<dbReference type="RefSeq" id="WP_096428960.1">
    <property type="nucleotide sequence ID" value="NZ_AP018042.1"/>
</dbReference>
<protein>
    <recommendedName>
        <fullName evidence="1">PIN like domain-containing protein</fullName>
    </recommendedName>
</protein>
<evidence type="ECO:0000313" key="2">
    <source>
        <dbReference type="EMBL" id="BAX80088.1"/>
    </source>
</evidence>
<dbReference type="Proteomes" id="UP000218267">
    <property type="component" value="Chromosome"/>
</dbReference>
<reference evidence="3" key="2">
    <citation type="journal article" date="2020" name="Antonie Van Leeuwenhoek">
        <title>Labilibaculum antarcticum sp. nov., a novel facultative anaerobic, psychrotorelant bacterium isolated from marine sediment of Antarctica.</title>
        <authorList>
            <person name="Watanabe M."/>
            <person name="Kojima H."/>
            <person name="Fukui M."/>
        </authorList>
    </citation>
    <scope>NUCLEOTIDE SEQUENCE [LARGE SCALE GENOMIC DNA]</scope>
    <source>
        <strain evidence="3">SPP2</strain>
    </source>
</reference>
<dbReference type="KEGG" id="mbas:ALGA_1714"/>
<dbReference type="OrthoDB" id="9182727at2"/>
<proteinExistence type="predicted"/>
<accession>A0A1Y1CI74</accession>
<feature type="domain" description="PIN like" evidence="1">
    <location>
        <begin position="26"/>
        <end position="259"/>
    </location>
</feature>
<organism evidence="2 3">
    <name type="scientific">Labilibaculum antarcticum</name>
    <dbReference type="NCBI Taxonomy" id="1717717"/>
    <lineage>
        <taxon>Bacteria</taxon>
        <taxon>Pseudomonadati</taxon>
        <taxon>Bacteroidota</taxon>
        <taxon>Bacteroidia</taxon>
        <taxon>Marinilabiliales</taxon>
        <taxon>Marinifilaceae</taxon>
        <taxon>Labilibaculum</taxon>
    </lineage>
</organism>
<name>A0A1Y1CI74_9BACT</name>
<evidence type="ECO:0000259" key="1">
    <source>
        <dbReference type="Pfam" id="PF18476"/>
    </source>
</evidence>
<dbReference type="InterPro" id="IPR041578">
    <property type="entry name" value="PIN_8"/>
</dbReference>
<reference evidence="2 3" key="1">
    <citation type="journal article" date="2018" name="Mar. Genomics">
        <title>Complete genome sequence of Marinifilaceae bacterium strain SPP2, isolated from the Antarctic marine sediment.</title>
        <authorList>
            <person name="Watanabe M."/>
            <person name="Kojima H."/>
            <person name="Fukui M."/>
        </authorList>
    </citation>
    <scope>NUCLEOTIDE SEQUENCE [LARGE SCALE GENOMIC DNA]</scope>
    <source>
        <strain evidence="2 3">SPP2</strain>
    </source>
</reference>